<dbReference type="SUPFAM" id="SSF47090">
    <property type="entry name" value="PGBD-like"/>
    <property type="match status" value="1"/>
</dbReference>
<feature type="compositionally biased region" description="Low complexity" evidence="1">
    <location>
        <begin position="351"/>
        <end position="362"/>
    </location>
</feature>
<name>A0A438AD03_9RHOB</name>
<feature type="region of interest" description="Disordered" evidence="1">
    <location>
        <begin position="344"/>
        <end position="438"/>
    </location>
</feature>
<dbReference type="InterPro" id="IPR036366">
    <property type="entry name" value="PGBDSf"/>
</dbReference>
<evidence type="ECO:0000256" key="1">
    <source>
        <dbReference type="SAM" id="MobiDB-lite"/>
    </source>
</evidence>
<dbReference type="Proteomes" id="UP000285908">
    <property type="component" value="Unassembled WGS sequence"/>
</dbReference>
<dbReference type="InterPro" id="IPR036365">
    <property type="entry name" value="PGBD-like_sf"/>
</dbReference>
<dbReference type="EMBL" id="RQXX01000011">
    <property type="protein sequence ID" value="RVV96557.1"/>
    <property type="molecule type" value="Genomic_DNA"/>
</dbReference>
<dbReference type="Pfam" id="PF01471">
    <property type="entry name" value="PG_binding_1"/>
    <property type="match status" value="1"/>
</dbReference>
<accession>A0A438AD03</accession>
<dbReference type="AlphaFoldDB" id="A0A438AD03"/>
<organism evidence="3 4">
    <name type="scientific">Mesobaculum littorinae</name>
    <dbReference type="NCBI Taxonomy" id="2486419"/>
    <lineage>
        <taxon>Bacteria</taxon>
        <taxon>Pseudomonadati</taxon>
        <taxon>Pseudomonadota</taxon>
        <taxon>Alphaproteobacteria</taxon>
        <taxon>Rhodobacterales</taxon>
        <taxon>Roseobacteraceae</taxon>
        <taxon>Mesobaculum</taxon>
    </lineage>
</organism>
<reference evidence="3 4" key="1">
    <citation type="submission" date="2018-11" db="EMBL/GenBank/DDBJ databases">
        <title>Mesobaculum littorinae gen. nov., sp. nov., isolated from Littorina scabra that represents a novel genus of the order Rhodobacteraceae.</title>
        <authorList>
            <person name="Li F."/>
        </authorList>
    </citation>
    <scope>NUCLEOTIDE SEQUENCE [LARGE SCALE GENOMIC DNA]</scope>
    <source>
        <strain evidence="3 4">M0103</strain>
    </source>
</reference>
<feature type="compositionally biased region" description="Low complexity" evidence="1">
    <location>
        <begin position="413"/>
        <end position="428"/>
    </location>
</feature>
<evidence type="ECO:0000313" key="4">
    <source>
        <dbReference type="Proteomes" id="UP000285908"/>
    </source>
</evidence>
<evidence type="ECO:0000259" key="2">
    <source>
        <dbReference type="Pfam" id="PF01471"/>
    </source>
</evidence>
<dbReference type="OrthoDB" id="8434699at2"/>
<feature type="compositionally biased region" description="Low complexity" evidence="1">
    <location>
        <begin position="370"/>
        <end position="391"/>
    </location>
</feature>
<keyword evidence="4" id="KW-1185">Reference proteome</keyword>
<evidence type="ECO:0000313" key="3">
    <source>
        <dbReference type="EMBL" id="RVV96557.1"/>
    </source>
</evidence>
<protein>
    <recommendedName>
        <fullName evidence="2">Peptidoglycan binding-like domain-containing protein</fullName>
    </recommendedName>
</protein>
<comment type="caution">
    <text evidence="3">The sequence shown here is derived from an EMBL/GenBank/DDBJ whole genome shotgun (WGS) entry which is preliminary data.</text>
</comment>
<dbReference type="Gene3D" id="3.40.50.10610">
    <property type="entry name" value="ABC-type transport auxiliary lipoprotein component"/>
    <property type="match status" value="1"/>
</dbReference>
<sequence>MRQFRKERLKRRPWGTHPLGAVSRKIRARIPRCTGAGLVAALGLLAGCGGGDPTTLALRTMRPDAAPVRNLTSFGMPLHCMDGLLAASGRPRVTLSSSDIPDLTRKLPVGADDMLINAISQMNRSSGTYVFLDQTHVRGTGINVIVAEDPKKNDPRPDYYIRGSISQVDRGVHGRETGIGVSPTEIDSDVLGAVGVSGKRTLSVVSVDLHLVDYDTRAVLPGASVANSMVVVGRSWTAGAAGLINLRPFDLTLEISRLESESQAVRNLIELGVIELLGKHARVPYHTCLAQGMTRPLAARASDEAAARAAVRPFAGAAAPAAERAVERDAARAAERPAARAAARAAERVAARPGGRPGMGSAPQLGVSRPAARQALPKAAATAPAAPAAKASVPQTSARQASAPQTPGRAPTSAAASSSSVPSQGPFGAPSPPPAAVPALPEAEVRALQTALVILGYLPRTTGRFDSATRGALARFQQGEGLIASGLPVGDTQARLRLRLAGAG</sequence>
<dbReference type="RefSeq" id="WP_127908043.1">
    <property type="nucleotide sequence ID" value="NZ_RQXX01000011.1"/>
</dbReference>
<feature type="compositionally biased region" description="Polar residues" evidence="1">
    <location>
        <begin position="393"/>
        <end position="405"/>
    </location>
</feature>
<dbReference type="InterPro" id="IPR002477">
    <property type="entry name" value="Peptidoglycan-bd-like"/>
</dbReference>
<gene>
    <name evidence="3" type="ORF">EKE94_18090</name>
</gene>
<dbReference type="Gene3D" id="1.10.101.10">
    <property type="entry name" value="PGBD-like superfamily/PGBD"/>
    <property type="match status" value="1"/>
</dbReference>
<proteinExistence type="predicted"/>
<feature type="domain" description="Peptidoglycan binding-like" evidence="2">
    <location>
        <begin position="443"/>
        <end position="488"/>
    </location>
</feature>